<dbReference type="RefSeq" id="WP_027888271.1">
    <property type="nucleotide sequence ID" value="NZ_JBHSXZ010000028.1"/>
</dbReference>
<sequence>MNLNHYPYPSRRHVVTGQRGAVATSQPQAALAGMEMLLAGGNAVDAALAMAIALTVLEPTSNGIGSDAFALVHDGQKLHGLSACGPSPAGLDFATFAAGEAVPTRGWRPVTVPGAPDAWRELHQKFGKLPFERLFEPAIRYAEEGFAISPETGRNWRRIEAVYGPLQDACFQPFKALFMPGGRAPRPGEIWHSPQHAETLRELARTGCESFYRGRLAERIAEFAAATGGYLTRADLAAYRSEWVEPLSVRYRGLEVHEIPPPGQGLAALMALKILEGFDISRYPRDSVESFHLQLEAMKLAFADVQKYVGDPRSMTVSAADLLNPDYLAQRRSLIGEQALPVQAGAPQGGTVYLCAADGELQVSFIQSNYMGFGAGIVVDGTGISLQNRGAGFVLDEGHVNRYAPGKKPFHTIIPGFLTREGRPLGPFGVMGGHMQPQGHLQVVVNLEDYHMNPQAALDAPRWQWTRGLRVELEPTVPLHVVQGLKERGHEVVLQSEWASFGRGQMILKPAEAFLAATEPRTDGMALAW</sequence>
<dbReference type="PRINTS" id="PR01210">
    <property type="entry name" value="GGTRANSPTASE"/>
</dbReference>
<dbReference type="SUPFAM" id="SSF56235">
    <property type="entry name" value="N-terminal nucleophile aminohydrolases (Ntn hydrolases)"/>
    <property type="match status" value="1"/>
</dbReference>
<organism evidence="1 2">
    <name type="scientific">Meiothermus taiwanensis</name>
    <dbReference type="NCBI Taxonomy" id="172827"/>
    <lineage>
        <taxon>Bacteria</taxon>
        <taxon>Thermotogati</taxon>
        <taxon>Deinococcota</taxon>
        <taxon>Deinococci</taxon>
        <taxon>Thermales</taxon>
        <taxon>Thermaceae</taxon>
        <taxon>Meiothermus</taxon>
    </lineage>
</organism>
<keyword evidence="1" id="KW-0012">Acyltransferase</keyword>
<name>A0A399E588_9DEIN</name>
<accession>A0A399E588</accession>
<dbReference type="Pfam" id="PF01019">
    <property type="entry name" value="G_glu_transpept"/>
    <property type="match status" value="1"/>
</dbReference>
<dbReference type="OrthoDB" id="9781342at2"/>
<evidence type="ECO:0000313" key="2">
    <source>
        <dbReference type="Proteomes" id="UP000266089"/>
    </source>
</evidence>
<proteinExistence type="predicted"/>
<dbReference type="InterPro" id="IPR043137">
    <property type="entry name" value="GGT_ssub_C"/>
</dbReference>
<dbReference type="GO" id="GO:0103068">
    <property type="term" value="F:leukotriene C4 gamma-glutamyl transferase activity"/>
    <property type="evidence" value="ECO:0007669"/>
    <property type="project" value="UniProtKB-EC"/>
</dbReference>
<dbReference type="PANTHER" id="PTHR43881:SF1">
    <property type="entry name" value="GAMMA-GLUTAMYLTRANSPEPTIDASE (AFU_ORTHOLOGUE AFUA_4G13580)"/>
    <property type="match status" value="1"/>
</dbReference>
<dbReference type="Gene3D" id="1.10.246.130">
    <property type="match status" value="1"/>
</dbReference>
<reference evidence="1 2" key="1">
    <citation type="submission" date="2018-08" db="EMBL/GenBank/DDBJ databases">
        <title>Meiothermus cateniformans JCM 15151 genome sequencing project.</title>
        <authorList>
            <person name="Da Costa M.S."/>
            <person name="Albuquerque L."/>
            <person name="Raposo P."/>
            <person name="Froufe H.J.C."/>
            <person name="Barroso C.S."/>
            <person name="Egas C."/>
        </authorList>
    </citation>
    <scope>NUCLEOTIDE SEQUENCE [LARGE SCALE GENOMIC DNA]</scope>
    <source>
        <strain evidence="1 2">JCM 15151</strain>
    </source>
</reference>
<keyword evidence="1" id="KW-0808">Transferase</keyword>
<comment type="caution">
    <text evidence="1">The sequence shown here is derived from an EMBL/GenBank/DDBJ whole genome shotgun (WGS) entry which is preliminary data.</text>
</comment>
<evidence type="ECO:0000313" key="1">
    <source>
        <dbReference type="EMBL" id="RIH79056.1"/>
    </source>
</evidence>
<dbReference type="EMBL" id="QWKX01000009">
    <property type="protein sequence ID" value="RIH79056.1"/>
    <property type="molecule type" value="Genomic_DNA"/>
</dbReference>
<dbReference type="Proteomes" id="UP000266089">
    <property type="component" value="Unassembled WGS sequence"/>
</dbReference>
<dbReference type="InterPro" id="IPR052896">
    <property type="entry name" value="GGT-like_enzyme"/>
</dbReference>
<dbReference type="PANTHER" id="PTHR43881">
    <property type="entry name" value="GAMMA-GLUTAMYLTRANSPEPTIDASE (AFU_ORTHOLOGUE AFUA_4G13580)"/>
    <property type="match status" value="1"/>
</dbReference>
<gene>
    <name evidence="1" type="primary">ywrD</name>
    <name evidence="1" type="ORF">Mcate_00574</name>
</gene>
<dbReference type="InterPro" id="IPR029055">
    <property type="entry name" value="Ntn_hydrolases_N"/>
</dbReference>
<dbReference type="AlphaFoldDB" id="A0A399E588"/>
<dbReference type="Gene3D" id="3.60.20.40">
    <property type="match status" value="1"/>
</dbReference>
<protein>
    <submittedName>
        <fullName evidence="1">Putative gamma-glutamyltransferase YwrD</fullName>
        <ecNumber evidence="1">2.3.2.2</ecNumber>
    </submittedName>
</protein>
<dbReference type="InterPro" id="IPR043138">
    <property type="entry name" value="GGT_lsub"/>
</dbReference>
<dbReference type="EC" id="2.3.2.2" evidence="1"/>